<dbReference type="InterPro" id="IPR000571">
    <property type="entry name" value="Znf_CCCH"/>
</dbReference>
<feature type="region of interest" description="Disordered" evidence="5">
    <location>
        <begin position="263"/>
        <end position="287"/>
    </location>
</feature>
<dbReference type="InterPro" id="IPR051712">
    <property type="entry name" value="ARTD-AVP"/>
</dbReference>
<dbReference type="SMART" id="SM00356">
    <property type="entry name" value="ZnF_C3H1"/>
    <property type="match status" value="4"/>
</dbReference>
<evidence type="ECO:0000313" key="8">
    <source>
        <dbReference type="Proteomes" id="UP001163046"/>
    </source>
</evidence>
<keyword evidence="7" id="KW-0328">Glycosyltransferase</keyword>
<evidence type="ECO:0000256" key="2">
    <source>
        <dbReference type="ARBA" id="ARBA00022771"/>
    </source>
</evidence>
<feature type="zinc finger region" description="C3H1-type" evidence="4">
    <location>
        <begin position="455"/>
        <end position="477"/>
    </location>
</feature>
<dbReference type="OrthoDB" id="5981228at2759"/>
<feature type="zinc finger region" description="C3H1-type" evidence="4">
    <location>
        <begin position="381"/>
        <end position="403"/>
    </location>
</feature>
<dbReference type="AlphaFoldDB" id="A0A9W9YHY7"/>
<organism evidence="7 8">
    <name type="scientific">Desmophyllum pertusum</name>
    <dbReference type="NCBI Taxonomy" id="174260"/>
    <lineage>
        <taxon>Eukaryota</taxon>
        <taxon>Metazoa</taxon>
        <taxon>Cnidaria</taxon>
        <taxon>Anthozoa</taxon>
        <taxon>Hexacorallia</taxon>
        <taxon>Scleractinia</taxon>
        <taxon>Caryophylliina</taxon>
        <taxon>Caryophylliidae</taxon>
        <taxon>Desmophyllum</taxon>
    </lineage>
</organism>
<dbReference type="InterPro" id="IPR041367">
    <property type="entry name" value="Znf-CCCH_4"/>
</dbReference>
<gene>
    <name evidence="7" type="primary">PARP12_1</name>
    <name evidence="7" type="ORF">OS493_010134</name>
</gene>
<evidence type="ECO:0000313" key="7">
    <source>
        <dbReference type="EMBL" id="KAJ7337277.1"/>
    </source>
</evidence>
<feature type="zinc finger region" description="C3H1-type" evidence="4">
    <location>
        <begin position="146"/>
        <end position="172"/>
    </location>
</feature>
<protein>
    <submittedName>
        <fullName evidence="7">Poly (ADP-ribose) polymerase</fullName>
        <ecNumber evidence="7">2.4.2.30</ecNumber>
    </submittedName>
</protein>
<dbReference type="GO" id="GO:0005634">
    <property type="term" value="C:nucleus"/>
    <property type="evidence" value="ECO:0007669"/>
    <property type="project" value="TreeGrafter"/>
</dbReference>
<evidence type="ECO:0000256" key="1">
    <source>
        <dbReference type="ARBA" id="ARBA00022723"/>
    </source>
</evidence>
<feature type="domain" description="C3H1-type" evidence="6">
    <location>
        <begin position="71"/>
        <end position="101"/>
    </location>
</feature>
<dbReference type="GO" id="GO:0003950">
    <property type="term" value="F:NAD+ poly-ADP-ribosyltransferase activity"/>
    <property type="evidence" value="ECO:0007669"/>
    <property type="project" value="UniProtKB-EC"/>
</dbReference>
<sequence length="507" mass="57220">MAEDVLVAKLFNYICGSGGFVELAVLLKPSSPLGSRKTKLEAKKWLRTQGPQSGFVCVTDQNDEITGVRVDLRSKICQQYVVKGFCRRANTGNCKYWHICKSYIEGNCDGTCGLSHNFFSEDNQWKAEELGLEKHSNGTVRNIVAWSLPQVCQLYLINKCKSDKCPYLHICSKMVQGSSCKSCDLSHSLTDSHNNKIIKQYDLVPSHQVINVDFVRCSILVLNDQKCIGGCGTVVTDKTTSVVANNGKQNASVLANTATAVVTKPARKQDPPATLSSVASPGKRQDNTDNGQIAKVLFECLCKEFKCSAPLTLLKNRTDVNVKELKDVSLFLEENKDRFLSTRNENGNIQDIIAFCPKLRLCFDFLFLNECQKEHCPFFHLCRKFITGSCRHGGKCSRSHNFRNKRDQETVLKLDLDLLTNEQLRQLMLSSSPRVCISYNKGKCTNDSRCPRLHICKDFVVNACKNGDSCRFQHKWAFDTHHTRSLLEKYRLGKMSQDNVWKNYFSV</sequence>
<feature type="domain" description="C3H1-type" evidence="6">
    <location>
        <begin position="146"/>
        <end position="172"/>
    </location>
</feature>
<feature type="domain" description="C3H1-type" evidence="6">
    <location>
        <begin position="430"/>
        <end position="454"/>
    </location>
</feature>
<accession>A0A9W9YHY7</accession>
<keyword evidence="2 4" id="KW-0863">Zinc-finger</keyword>
<reference evidence="7" key="1">
    <citation type="submission" date="2023-01" db="EMBL/GenBank/DDBJ databases">
        <title>Genome assembly of the deep-sea coral Lophelia pertusa.</title>
        <authorList>
            <person name="Herrera S."/>
            <person name="Cordes E."/>
        </authorList>
    </citation>
    <scope>NUCLEOTIDE SEQUENCE</scope>
    <source>
        <strain evidence="7">USNM1676648</strain>
        <tissue evidence="7">Polyp</tissue>
    </source>
</reference>
<evidence type="ECO:0000256" key="5">
    <source>
        <dbReference type="SAM" id="MobiDB-lite"/>
    </source>
</evidence>
<dbReference type="EMBL" id="MU827781">
    <property type="protein sequence ID" value="KAJ7337277.1"/>
    <property type="molecule type" value="Genomic_DNA"/>
</dbReference>
<keyword evidence="8" id="KW-1185">Reference proteome</keyword>
<feature type="zinc finger region" description="C3H1-type" evidence="4">
    <location>
        <begin position="71"/>
        <end position="101"/>
    </location>
</feature>
<dbReference type="Pfam" id="PF18044">
    <property type="entry name" value="zf-CCCH_4"/>
    <property type="match status" value="1"/>
</dbReference>
<dbReference type="GO" id="GO:0008270">
    <property type="term" value="F:zinc ion binding"/>
    <property type="evidence" value="ECO:0007669"/>
    <property type="project" value="UniProtKB-KW"/>
</dbReference>
<dbReference type="GO" id="GO:1990404">
    <property type="term" value="F:NAD+-protein mono-ADP-ribosyltransferase activity"/>
    <property type="evidence" value="ECO:0007669"/>
    <property type="project" value="TreeGrafter"/>
</dbReference>
<feature type="domain" description="C3H1-type" evidence="6">
    <location>
        <begin position="455"/>
        <end position="477"/>
    </location>
</feature>
<feature type="zinc finger region" description="C3H1-type" evidence="4">
    <location>
        <begin position="430"/>
        <end position="454"/>
    </location>
</feature>
<keyword evidence="7" id="KW-0808">Transferase</keyword>
<dbReference type="PANTHER" id="PTHR45740">
    <property type="entry name" value="POLY [ADP-RIBOSE] POLYMERASE"/>
    <property type="match status" value="1"/>
</dbReference>
<dbReference type="Pfam" id="PF14608">
    <property type="entry name" value="zf-CCCH_2"/>
    <property type="match status" value="2"/>
</dbReference>
<keyword evidence="1 4" id="KW-0479">Metal-binding</keyword>
<evidence type="ECO:0000256" key="4">
    <source>
        <dbReference type="PROSITE-ProRule" id="PRU00723"/>
    </source>
</evidence>
<dbReference type="PROSITE" id="PS50103">
    <property type="entry name" value="ZF_C3H1"/>
    <property type="match status" value="5"/>
</dbReference>
<evidence type="ECO:0000256" key="3">
    <source>
        <dbReference type="ARBA" id="ARBA00022833"/>
    </source>
</evidence>
<keyword evidence="3 4" id="KW-0862">Zinc</keyword>
<dbReference type="PANTHER" id="PTHR45740:SF2">
    <property type="entry name" value="POLY [ADP-RIBOSE] POLYMERASE"/>
    <property type="match status" value="1"/>
</dbReference>
<feature type="domain" description="C3H1-type" evidence="6">
    <location>
        <begin position="381"/>
        <end position="403"/>
    </location>
</feature>
<comment type="caution">
    <text evidence="7">The sequence shown here is derived from an EMBL/GenBank/DDBJ whole genome shotgun (WGS) entry which is preliminary data.</text>
</comment>
<dbReference type="EC" id="2.4.2.30" evidence="7"/>
<evidence type="ECO:0000259" key="6">
    <source>
        <dbReference type="PROSITE" id="PS50103"/>
    </source>
</evidence>
<dbReference type="Gene3D" id="3.30.1370.210">
    <property type="match status" value="1"/>
</dbReference>
<proteinExistence type="predicted"/>
<dbReference type="Proteomes" id="UP001163046">
    <property type="component" value="Unassembled WGS sequence"/>
</dbReference>
<name>A0A9W9YHY7_9CNID</name>